<sequence length="311" mass="33590">MIDGFRGWPPPVLDPAGPHAASVAVLSWALIAMAVTVFAIVMLALYIALFGKESTRKRLGENKAIVALGFIFPVVVLTALLVWGLTLTSKLSKPADGEPFRVEISGEMWWWRVAYKDAGGQVWLHDANELHIPVGRPVEIELRSADVIHSFWVPRLSGKLDMIPGRLNRLRLQADRAGVYGGQCAEYCGGPHALMGFTVVAHDPADFARWEAMRRMPPARGAAGTELFERAGCAACHRIAGTPANGLAGPDLTHVATRRTLGAGILPNNRGTMIGWIADSQALKPGNRMPPYKVLSGAELQLLADHMGSPK</sequence>
<keyword evidence="14 19" id="KW-0472">Membrane</keyword>
<dbReference type="RefSeq" id="WP_380855632.1">
    <property type="nucleotide sequence ID" value="NZ_JBHRXV010000001.1"/>
</dbReference>
<dbReference type="InterPro" id="IPR001505">
    <property type="entry name" value="Copper_CuA"/>
</dbReference>
<dbReference type="Gene3D" id="2.60.40.420">
    <property type="entry name" value="Cupredoxins - blue copper proteins"/>
    <property type="match status" value="1"/>
</dbReference>
<evidence type="ECO:0000256" key="18">
    <source>
        <dbReference type="PROSITE-ProRule" id="PRU00433"/>
    </source>
</evidence>
<keyword evidence="7 19" id="KW-0812">Transmembrane</keyword>
<dbReference type="InterPro" id="IPR009056">
    <property type="entry name" value="Cyt_c-like_dom"/>
</dbReference>
<feature type="domain" description="Cytochrome oxidase subunit II copper A binding" evidence="20">
    <location>
        <begin position="97"/>
        <end position="213"/>
    </location>
</feature>
<evidence type="ECO:0000259" key="20">
    <source>
        <dbReference type="PROSITE" id="PS50857"/>
    </source>
</evidence>
<accession>A0ABV7X7M7</accession>
<evidence type="ECO:0000256" key="3">
    <source>
        <dbReference type="ARBA" id="ARBA00012949"/>
    </source>
</evidence>
<dbReference type="NCBIfam" id="TIGR02866">
    <property type="entry name" value="CoxB"/>
    <property type="match status" value="1"/>
</dbReference>
<dbReference type="SUPFAM" id="SSF49503">
    <property type="entry name" value="Cupredoxins"/>
    <property type="match status" value="1"/>
</dbReference>
<evidence type="ECO:0000256" key="17">
    <source>
        <dbReference type="ARBA" id="ARBA00047816"/>
    </source>
</evidence>
<evidence type="ECO:0000256" key="5">
    <source>
        <dbReference type="ARBA" id="ARBA00022617"/>
    </source>
</evidence>
<feature type="transmembrane region" description="Helical" evidence="19">
    <location>
        <begin position="63"/>
        <end position="85"/>
    </location>
</feature>
<evidence type="ECO:0000256" key="19">
    <source>
        <dbReference type="SAM" id="Phobius"/>
    </source>
</evidence>
<keyword evidence="6" id="KW-0679">Respiratory chain</keyword>
<dbReference type="InterPro" id="IPR036909">
    <property type="entry name" value="Cyt_c-like_dom_sf"/>
</dbReference>
<dbReference type="EC" id="7.1.1.9" evidence="3"/>
<keyword evidence="5 18" id="KW-0349">Heme</keyword>
<keyword evidence="13" id="KW-0186">Copper</keyword>
<comment type="catalytic activity">
    <reaction evidence="17">
        <text>4 Fe(II)-[cytochrome c] + O2 + 8 H(+)(in) = 4 Fe(III)-[cytochrome c] + 2 H2O + 4 H(+)(out)</text>
        <dbReference type="Rhea" id="RHEA:11436"/>
        <dbReference type="Rhea" id="RHEA-COMP:10350"/>
        <dbReference type="Rhea" id="RHEA-COMP:14399"/>
        <dbReference type="ChEBI" id="CHEBI:15377"/>
        <dbReference type="ChEBI" id="CHEBI:15378"/>
        <dbReference type="ChEBI" id="CHEBI:15379"/>
        <dbReference type="ChEBI" id="CHEBI:29033"/>
        <dbReference type="ChEBI" id="CHEBI:29034"/>
        <dbReference type="EC" id="7.1.1.9"/>
    </reaction>
</comment>
<comment type="caution">
    <text evidence="22">The sequence shown here is derived from an EMBL/GenBank/DDBJ whole genome shotgun (WGS) entry which is preliminary data.</text>
</comment>
<dbReference type="Pfam" id="PF00034">
    <property type="entry name" value="Cytochrom_C"/>
    <property type="match status" value="1"/>
</dbReference>
<dbReference type="InterPro" id="IPR008972">
    <property type="entry name" value="Cupredoxin"/>
</dbReference>
<dbReference type="InterPro" id="IPR036257">
    <property type="entry name" value="Cyt_c_oxidase_su2_TM_sf"/>
</dbReference>
<dbReference type="InterPro" id="IPR002429">
    <property type="entry name" value="CcO_II-like_C"/>
</dbReference>
<dbReference type="EMBL" id="JBHRXV010000001">
    <property type="protein sequence ID" value="MFC3711193.1"/>
    <property type="molecule type" value="Genomic_DNA"/>
</dbReference>
<evidence type="ECO:0000256" key="12">
    <source>
        <dbReference type="ARBA" id="ARBA00023004"/>
    </source>
</evidence>
<dbReference type="PROSITE" id="PS00078">
    <property type="entry name" value="COX2"/>
    <property type="match status" value="1"/>
</dbReference>
<evidence type="ECO:0000313" key="22">
    <source>
        <dbReference type="EMBL" id="MFC3711193.1"/>
    </source>
</evidence>
<dbReference type="InterPro" id="IPR014222">
    <property type="entry name" value="Cyt_c_oxidase_su2"/>
</dbReference>
<dbReference type="InterPro" id="IPR034236">
    <property type="entry name" value="CuRO_CcO_Caa3_II"/>
</dbReference>
<evidence type="ECO:0000256" key="6">
    <source>
        <dbReference type="ARBA" id="ARBA00022660"/>
    </source>
</evidence>
<dbReference type="SUPFAM" id="SSF46626">
    <property type="entry name" value="Cytochrome c"/>
    <property type="match status" value="1"/>
</dbReference>
<dbReference type="Gene3D" id="1.10.287.90">
    <property type="match status" value="1"/>
</dbReference>
<feature type="transmembrane region" description="Helical" evidence="19">
    <location>
        <begin position="20"/>
        <end position="51"/>
    </location>
</feature>
<dbReference type="PANTHER" id="PTHR22888:SF9">
    <property type="entry name" value="CYTOCHROME C OXIDASE SUBUNIT 2"/>
    <property type="match status" value="1"/>
</dbReference>
<dbReference type="PROSITE" id="PS50857">
    <property type="entry name" value="COX2_CUA"/>
    <property type="match status" value="1"/>
</dbReference>
<dbReference type="PROSITE" id="PS51007">
    <property type="entry name" value="CYTC"/>
    <property type="match status" value="1"/>
</dbReference>
<name>A0ABV7X7M7_9SPHN</name>
<evidence type="ECO:0000259" key="21">
    <source>
        <dbReference type="PROSITE" id="PS51007"/>
    </source>
</evidence>
<evidence type="ECO:0000256" key="8">
    <source>
        <dbReference type="ARBA" id="ARBA00022723"/>
    </source>
</evidence>
<evidence type="ECO:0000256" key="14">
    <source>
        <dbReference type="ARBA" id="ARBA00023136"/>
    </source>
</evidence>
<gene>
    <name evidence="22" type="primary">coxB</name>
    <name evidence="22" type="ORF">ACFOMD_01330</name>
</gene>
<dbReference type="Proteomes" id="UP001595615">
    <property type="component" value="Unassembled WGS sequence"/>
</dbReference>
<dbReference type="InterPro" id="IPR045187">
    <property type="entry name" value="CcO_II"/>
</dbReference>
<comment type="similarity">
    <text evidence="2">Belongs to the cytochrome c oxidase subunit 2 family.</text>
</comment>
<protein>
    <recommendedName>
        <fullName evidence="3">cytochrome-c oxidase</fullName>
        <ecNumber evidence="3">7.1.1.9</ecNumber>
    </recommendedName>
    <alternativeName>
        <fullName evidence="16">Cytochrome aa3 subunit 2</fullName>
    </alternativeName>
</protein>
<evidence type="ECO:0000256" key="15">
    <source>
        <dbReference type="ARBA" id="ARBA00024688"/>
    </source>
</evidence>
<evidence type="ECO:0000256" key="11">
    <source>
        <dbReference type="ARBA" id="ARBA00022989"/>
    </source>
</evidence>
<keyword evidence="9" id="KW-1278">Translocase</keyword>
<organism evidence="22 23">
    <name type="scientific">Sphingoaurantiacus capsulatus</name>
    <dbReference type="NCBI Taxonomy" id="1771310"/>
    <lineage>
        <taxon>Bacteria</taxon>
        <taxon>Pseudomonadati</taxon>
        <taxon>Pseudomonadota</taxon>
        <taxon>Alphaproteobacteria</taxon>
        <taxon>Sphingomonadales</taxon>
        <taxon>Sphingosinicellaceae</taxon>
        <taxon>Sphingoaurantiacus</taxon>
    </lineage>
</organism>
<evidence type="ECO:0000256" key="13">
    <source>
        <dbReference type="ARBA" id="ARBA00023008"/>
    </source>
</evidence>
<dbReference type="SUPFAM" id="SSF81464">
    <property type="entry name" value="Cytochrome c oxidase subunit II-like, transmembrane region"/>
    <property type="match status" value="1"/>
</dbReference>
<evidence type="ECO:0000256" key="10">
    <source>
        <dbReference type="ARBA" id="ARBA00022982"/>
    </source>
</evidence>
<comment type="subcellular location">
    <subcellularLocation>
        <location evidence="1">Membrane</location>
        <topology evidence="1">Multi-pass membrane protein</topology>
    </subcellularLocation>
</comment>
<keyword evidence="11 19" id="KW-1133">Transmembrane helix</keyword>
<evidence type="ECO:0000256" key="16">
    <source>
        <dbReference type="ARBA" id="ARBA00031399"/>
    </source>
</evidence>
<evidence type="ECO:0000313" key="23">
    <source>
        <dbReference type="Proteomes" id="UP001595615"/>
    </source>
</evidence>
<comment type="function">
    <text evidence="15">Subunits I and II form the functional core of the enzyme complex. Electrons originating in cytochrome c are transferred via heme a and Cu(A) to the binuclear center formed by heme a3 and Cu(B).</text>
</comment>
<reference evidence="23" key="1">
    <citation type="journal article" date="2019" name="Int. J. Syst. Evol. Microbiol.">
        <title>The Global Catalogue of Microorganisms (GCM) 10K type strain sequencing project: providing services to taxonomists for standard genome sequencing and annotation.</title>
        <authorList>
            <consortium name="The Broad Institute Genomics Platform"/>
            <consortium name="The Broad Institute Genome Sequencing Center for Infectious Disease"/>
            <person name="Wu L."/>
            <person name="Ma J."/>
        </authorList>
    </citation>
    <scope>NUCLEOTIDE SEQUENCE [LARGE SCALE GENOMIC DNA]</scope>
    <source>
        <strain evidence="23">KCTC 42644</strain>
    </source>
</reference>
<proteinExistence type="inferred from homology"/>
<evidence type="ECO:0000256" key="9">
    <source>
        <dbReference type="ARBA" id="ARBA00022967"/>
    </source>
</evidence>
<dbReference type="PANTHER" id="PTHR22888">
    <property type="entry name" value="CYTOCHROME C OXIDASE, SUBUNIT II"/>
    <property type="match status" value="1"/>
</dbReference>
<keyword evidence="23" id="KW-1185">Reference proteome</keyword>
<dbReference type="Pfam" id="PF00116">
    <property type="entry name" value="COX2"/>
    <property type="match status" value="1"/>
</dbReference>
<keyword evidence="4" id="KW-0813">Transport</keyword>
<feature type="domain" description="Cytochrome c" evidence="21">
    <location>
        <begin position="219"/>
        <end position="311"/>
    </location>
</feature>
<evidence type="ECO:0000256" key="7">
    <source>
        <dbReference type="ARBA" id="ARBA00022692"/>
    </source>
</evidence>
<dbReference type="PRINTS" id="PR01166">
    <property type="entry name" value="CYCOXIDASEII"/>
</dbReference>
<evidence type="ECO:0000256" key="2">
    <source>
        <dbReference type="ARBA" id="ARBA00007866"/>
    </source>
</evidence>
<keyword evidence="8 18" id="KW-0479">Metal-binding</keyword>
<dbReference type="CDD" id="cd04213">
    <property type="entry name" value="CuRO_CcO_Caa3_II"/>
    <property type="match status" value="1"/>
</dbReference>
<keyword evidence="12 18" id="KW-0408">Iron</keyword>
<keyword evidence="10" id="KW-0249">Electron transport</keyword>
<evidence type="ECO:0000256" key="4">
    <source>
        <dbReference type="ARBA" id="ARBA00022448"/>
    </source>
</evidence>
<evidence type="ECO:0000256" key="1">
    <source>
        <dbReference type="ARBA" id="ARBA00004141"/>
    </source>
</evidence>